<keyword evidence="8" id="KW-1185">Reference proteome</keyword>
<dbReference type="AlphaFoldDB" id="A0A101XSS0"/>
<dbReference type="SUPFAM" id="SSF53335">
    <property type="entry name" value="S-adenosyl-L-methionine-dependent methyltransferases"/>
    <property type="match status" value="1"/>
</dbReference>
<dbReference type="InterPro" id="IPR050903">
    <property type="entry name" value="Bact_Chemotaxis_MeTrfase"/>
</dbReference>
<dbReference type="InterPro" id="IPR029063">
    <property type="entry name" value="SAM-dependent_MTases_sf"/>
</dbReference>
<dbReference type="PRINTS" id="PR00996">
    <property type="entry name" value="CHERMTFRASE"/>
</dbReference>
<evidence type="ECO:0000256" key="2">
    <source>
        <dbReference type="ARBA" id="ARBA00012534"/>
    </source>
</evidence>
<keyword evidence="5" id="KW-0949">S-adenosyl-L-methionine</keyword>
<dbReference type="Proteomes" id="UP000053557">
    <property type="component" value="Unassembled WGS sequence"/>
</dbReference>
<dbReference type="InterPro" id="IPR022641">
    <property type="entry name" value="CheR_N"/>
</dbReference>
<gene>
    <name evidence="7" type="ORF">ATW55_08740</name>
</gene>
<evidence type="ECO:0000256" key="5">
    <source>
        <dbReference type="ARBA" id="ARBA00022691"/>
    </source>
</evidence>
<evidence type="ECO:0000313" key="8">
    <source>
        <dbReference type="Proteomes" id="UP000053557"/>
    </source>
</evidence>
<dbReference type="SMART" id="SM00138">
    <property type="entry name" value="MeTrc"/>
    <property type="match status" value="1"/>
</dbReference>
<dbReference type="PROSITE" id="PS50123">
    <property type="entry name" value="CHER"/>
    <property type="match status" value="1"/>
</dbReference>
<dbReference type="Gene3D" id="1.10.155.10">
    <property type="entry name" value="Chemotaxis receptor methyltransferase CheR, N-terminal domain"/>
    <property type="match status" value="1"/>
</dbReference>
<dbReference type="EC" id="2.1.1.80" evidence="2"/>
<comment type="caution">
    <text evidence="7">The sequence shown here is derived from an EMBL/GenBank/DDBJ whole genome shotgun (WGS) entry which is preliminary data.</text>
</comment>
<dbReference type="InterPro" id="IPR000780">
    <property type="entry name" value="CheR_MeTrfase"/>
</dbReference>
<name>A0A101XSS0_9BACL</name>
<evidence type="ECO:0000256" key="4">
    <source>
        <dbReference type="ARBA" id="ARBA00022679"/>
    </source>
</evidence>
<evidence type="ECO:0000256" key="1">
    <source>
        <dbReference type="ARBA" id="ARBA00001541"/>
    </source>
</evidence>
<evidence type="ECO:0000313" key="7">
    <source>
        <dbReference type="EMBL" id="KUO96878.1"/>
    </source>
</evidence>
<sequence>MGDYDSFVAKFYTATGIDLTQYRQSQMERRLTTLRDRRGYTNFTHYLEAALHDADLMAELMDRLTINVSSFYRNPERWQSFGALIAKNREQNGVLRAWSAACSTGQEPYTMAMVFSEFMTLSQMEILATDIDPHALRVGQLGIYHSDDLLTIPAPMRGRFIHTLDPSQGRFSDDVRARISFKLHNLLSDDFPNHLDVVVCRNVFIYFTDDAKEKLYYKFSESLRPGGILFVGSTEQIFHSETYGLTQIAPFFYTKIG</sequence>
<proteinExistence type="predicted"/>
<dbReference type="Pfam" id="PF03705">
    <property type="entry name" value="CheR_N"/>
    <property type="match status" value="1"/>
</dbReference>
<evidence type="ECO:0000256" key="3">
    <source>
        <dbReference type="ARBA" id="ARBA00022603"/>
    </source>
</evidence>
<protein>
    <recommendedName>
        <fullName evidence="2">protein-glutamate O-methyltransferase</fullName>
        <ecNumber evidence="2">2.1.1.80</ecNumber>
    </recommendedName>
</protein>
<organism evidence="7 8">
    <name type="scientific">Ferroacidibacillus organovorans</name>
    <dbReference type="NCBI Taxonomy" id="1765683"/>
    <lineage>
        <taxon>Bacteria</taxon>
        <taxon>Bacillati</taxon>
        <taxon>Bacillota</taxon>
        <taxon>Bacilli</taxon>
        <taxon>Bacillales</taxon>
        <taxon>Alicyclobacillaceae</taxon>
        <taxon>Ferroacidibacillus</taxon>
    </lineage>
</organism>
<dbReference type="PANTHER" id="PTHR24422:SF19">
    <property type="entry name" value="CHEMOTAXIS PROTEIN METHYLTRANSFERASE"/>
    <property type="match status" value="1"/>
</dbReference>
<evidence type="ECO:0000259" key="6">
    <source>
        <dbReference type="PROSITE" id="PS50123"/>
    </source>
</evidence>
<dbReference type="Pfam" id="PF01739">
    <property type="entry name" value="CheR"/>
    <property type="match status" value="1"/>
</dbReference>
<keyword evidence="3" id="KW-0489">Methyltransferase</keyword>
<dbReference type="PANTHER" id="PTHR24422">
    <property type="entry name" value="CHEMOTAXIS PROTEIN METHYLTRANSFERASE"/>
    <property type="match status" value="1"/>
</dbReference>
<feature type="domain" description="CheR-type methyltransferase" evidence="6">
    <location>
        <begin position="1"/>
        <end position="257"/>
    </location>
</feature>
<dbReference type="Gene3D" id="3.40.50.150">
    <property type="entry name" value="Vaccinia Virus protein VP39"/>
    <property type="match status" value="1"/>
</dbReference>
<dbReference type="InterPro" id="IPR022642">
    <property type="entry name" value="CheR_C"/>
</dbReference>
<dbReference type="EMBL" id="LPVJ01000009">
    <property type="protein sequence ID" value="KUO96878.1"/>
    <property type="molecule type" value="Genomic_DNA"/>
</dbReference>
<dbReference type="GO" id="GO:0032259">
    <property type="term" value="P:methylation"/>
    <property type="evidence" value="ECO:0007669"/>
    <property type="project" value="UniProtKB-KW"/>
</dbReference>
<keyword evidence="4" id="KW-0808">Transferase</keyword>
<reference evidence="7 8" key="1">
    <citation type="submission" date="2015-12" db="EMBL/GenBank/DDBJ databases">
        <title>Draft genome sequence of Acidibacillus ferrooxidans ITV001, isolated from a chalcopyrite acid mine drainage site in Brazil.</title>
        <authorList>
            <person name="Dall'Agnol H."/>
            <person name="Nancucheo I."/>
            <person name="Johnson B."/>
            <person name="Oliveira R."/>
            <person name="Leite L."/>
            <person name="Pylro V."/>
            <person name="Nunes G.L."/>
            <person name="Tzotzos G."/>
            <person name="Fernandes G.R."/>
            <person name="Dutra J."/>
            <person name="Orellana S.C."/>
            <person name="Oliveira G."/>
        </authorList>
    </citation>
    <scope>NUCLEOTIDE SEQUENCE [LARGE SCALE GENOMIC DNA]</scope>
    <source>
        <strain evidence="8">ITV01</strain>
    </source>
</reference>
<dbReference type="GO" id="GO:0008983">
    <property type="term" value="F:protein-glutamate O-methyltransferase activity"/>
    <property type="evidence" value="ECO:0007669"/>
    <property type="project" value="UniProtKB-EC"/>
</dbReference>
<dbReference type="SUPFAM" id="SSF47757">
    <property type="entry name" value="Chemotaxis receptor methyltransferase CheR, N-terminal domain"/>
    <property type="match status" value="1"/>
</dbReference>
<dbReference type="InterPro" id="IPR036804">
    <property type="entry name" value="CheR_N_sf"/>
</dbReference>
<dbReference type="RefSeq" id="WP_067712932.1">
    <property type="nucleotide sequence ID" value="NZ_LPVJ01000009.1"/>
</dbReference>
<accession>A0A101XSS0</accession>
<comment type="catalytic activity">
    <reaction evidence="1">
        <text>L-glutamyl-[protein] + S-adenosyl-L-methionine = [protein]-L-glutamate 5-O-methyl ester + S-adenosyl-L-homocysteine</text>
        <dbReference type="Rhea" id="RHEA:24452"/>
        <dbReference type="Rhea" id="RHEA-COMP:10208"/>
        <dbReference type="Rhea" id="RHEA-COMP:10311"/>
        <dbReference type="ChEBI" id="CHEBI:29973"/>
        <dbReference type="ChEBI" id="CHEBI:57856"/>
        <dbReference type="ChEBI" id="CHEBI:59789"/>
        <dbReference type="ChEBI" id="CHEBI:82795"/>
        <dbReference type="EC" id="2.1.1.80"/>
    </reaction>
</comment>